<feature type="transmembrane region" description="Helical" evidence="1">
    <location>
        <begin position="144"/>
        <end position="168"/>
    </location>
</feature>
<sequence>MTAAPGTRRPTAPSPGGNALAGTRTLIRFALRRDRVRLPVWVLALTLATLMTADSLGTLYSDPEDRANAVASVDSPAGLAMSGPRHYLVDDGLGSILAHQMLGFTAVLVGLMSVLIVTRHTRAEEETGRAELVRSAVVGRHAHLAAALSVAALANLVLALLLAVGLTGLGLEGVDAGGSLVYGVAHAGAGLVFAGVAAVTVQVTAHTRGASGFALAAIGVAYVLRAAGDSGDGDVLSWLSPVGWAQRSYPYVDDRWWPPALCLVCAAACAAAGFALSTRRDVGAGLRAEKLGRPRATAALTTPVGLALRLHRGMLAGFGAGLFLMGAMYGAILGDAEDMLAGVDEIEEALDRIGGADVVESFASMVMIVLAVVASVYVVLAALRPRSEETAGRAEPLLATGLSRTRWAGGHLAVALGGGTAVLALAGLGFGLAGAASTGDIGLLPELLGAALVYAPALWVTAGVAAVLLGWFPRAVRAAWIVPVFAFVVGYLGQILRFPAWTEDLSPFGHVPRLPADDLAPTPLLLLTCVAAGLVWLGLAGFRRRDLDMK</sequence>
<feature type="transmembrane region" description="Helical" evidence="1">
    <location>
        <begin position="210"/>
        <end position="228"/>
    </location>
</feature>
<name>A0ABX6A0D8_STRTE</name>
<keyword evidence="3" id="KW-1185">Reference proteome</keyword>
<feature type="transmembrane region" description="Helical" evidence="1">
    <location>
        <begin position="362"/>
        <end position="383"/>
    </location>
</feature>
<protein>
    <submittedName>
        <fullName evidence="2">ABC transporter permease</fullName>
    </submittedName>
</protein>
<proteinExistence type="predicted"/>
<accession>A0ABX6A0D8</accession>
<keyword evidence="1" id="KW-0472">Membrane</keyword>
<dbReference type="EMBL" id="CP043959">
    <property type="protein sequence ID" value="QER89832.1"/>
    <property type="molecule type" value="Genomic_DNA"/>
</dbReference>
<keyword evidence="1" id="KW-0812">Transmembrane</keyword>
<feature type="transmembrane region" description="Helical" evidence="1">
    <location>
        <begin position="479"/>
        <end position="500"/>
    </location>
</feature>
<evidence type="ECO:0000313" key="3">
    <source>
        <dbReference type="Proteomes" id="UP000324308"/>
    </source>
</evidence>
<feature type="transmembrane region" description="Helical" evidence="1">
    <location>
        <begin position="96"/>
        <end position="117"/>
    </location>
</feature>
<feature type="transmembrane region" description="Helical" evidence="1">
    <location>
        <begin position="520"/>
        <end position="542"/>
    </location>
</feature>
<dbReference type="Proteomes" id="UP000324308">
    <property type="component" value="Chromosome"/>
</dbReference>
<feature type="transmembrane region" description="Helical" evidence="1">
    <location>
        <begin position="38"/>
        <end position="60"/>
    </location>
</feature>
<feature type="transmembrane region" description="Helical" evidence="1">
    <location>
        <begin position="412"/>
        <end position="435"/>
    </location>
</feature>
<gene>
    <name evidence="2" type="ORF">F3L20_01185</name>
</gene>
<reference evidence="2 3" key="1">
    <citation type="submission" date="2019-09" db="EMBL/GenBank/DDBJ databases">
        <title>Draft genome sequence of the Ebosin-producing strain Streptomyces sp. 139.</title>
        <authorList>
            <person name="Ai L."/>
            <person name="Geng M."/>
            <person name="Ma M."/>
            <person name="Bai L."/>
        </authorList>
    </citation>
    <scope>NUCLEOTIDE SEQUENCE [LARGE SCALE GENOMIC DNA]</scope>
    <source>
        <strain evidence="2 3">139</strain>
    </source>
</reference>
<feature type="transmembrane region" description="Helical" evidence="1">
    <location>
        <begin position="256"/>
        <end position="277"/>
    </location>
</feature>
<feature type="transmembrane region" description="Helical" evidence="1">
    <location>
        <begin position="313"/>
        <end position="332"/>
    </location>
</feature>
<organism evidence="2 3">
    <name type="scientific">Streptomyces tendae</name>
    <dbReference type="NCBI Taxonomy" id="1932"/>
    <lineage>
        <taxon>Bacteria</taxon>
        <taxon>Bacillati</taxon>
        <taxon>Actinomycetota</taxon>
        <taxon>Actinomycetes</taxon>
        <taxon>Kitasatosporales</taxon>
        <taxon>Streptomycetaceae</taxon>
        <taxon>Streptomyces</taxon>
    </lineage>
</organism>
<evidence type="ECO:0000256" key="1">
    <source>
        <dbReference type="SAM" id="Phobius"/>
    </source>
</evidence>
<keyword evidence="1" id="KW-1133">Transmembrane helix</keyword>
<feature type="transmembrane region" description="Helical" evidence="1">
    <location>
        <begin position="447"/>
        <end position="472"/>
    </location>
</feature>
<evidence type="ECO:0000313" key="2">
    <source>
        <dbReference type="EMBL" id="QER89832.1"/>
    </source>
</evidence>
<feature type="transmembrane region" description="Helical" evidence="1">
    <location>
        <begin position="180"/>
        <end position="203"/>
    </location>
</feature>